<dbReference type="Gene3D" id="3.40.190.10">
    <property type="entry name" value="Periplasmic binding protein-like II"/>
    <property type="match status" value="2"/>
</dbReference>
<dbReference type="EMBL" id="BMDY01000020">
    <property type="protein sequence ID" value="GGB15069.1"/>
    <property type="molecule type" value="Genomic_DNA"/>
</dbReference>
<dbReference type="PANTHER" id="PTHR38834:SF3">
    <property type="entry name" value="SOLUTE-BINDING PROTEIN FAMILY 3_N-TERMINAL DOMAIN-CONTAINING PROTEIN"/>
    <property type="match status" value="1"/>
</dbReference>
<organism evidence="1 2">
    <name type="scientific">Agarivorans gilvus</name>
    <dbReference type="NCBI Taxonomy" id="680279"/>
    <lineage>
        <taxon>Bacteria</taxon>
        <taxon>Pseudomonadati</taxon>
        <taxon>Pseudomonadota</taxon>
        <taxon>Gammaproteobacteria</taxon>
        <taxon>Alteromonadales</taxon>
        <taxon>Alteromonadaceae</taxon>
        <taxon>Agarivorans</taxon>
    </lineage>
</organism>
<name>A0ABQ1I483_9ALTE</name>
<dbReference type="PANTHER" id="PTHR38834">
    <property type="entry name" value="PERIPLASMIC SUBSTRATE BINDING PROTEIN FAMILY 3"/>
    <property type="match status" value="1"/>
</dbReference>
<evidence type="ECO:0000313" key="1">
    <source>
        <dbReference type="EMBL" id="GGB15069.1"/>
    </source>
</evidence>
<dbReference type="Proteomes" id="UP000651977">
    <property type="component" value="Unassembled WGS sequence"/>
</dbReference>
<dbReference type="SUPFAM" id="SSF53850">
    <property type="entry name" value="Periplasmic binding protein-like II"/>
    <property type="match status" value="1"/>
</dbReference>
<comment type="caution">
    <text evidence="1">The sequence shown here is derived from an EMBL/GenBank/DDBJ whole genome shotgun (WGS) entry which is preliminary data.</text>
</comment>
<proteinExistence type="predicted"/>
<evidence type="ECO:0008006" key="3">
    <source>
        <dbReference type="Google" id="ProtNLM"/>
    </source>
</evidence>
<gene>
    <name evidence="1" type="ORF">GCM10007414_30680</name>
</gene>
<dbReference type="RefSeq" id="WP_055733443.1">
    <property type="nucleotide sequence ID" value="NZ_BMDY01000020.1"/>
</dbReference>
<accession>A0ABQ1I483</accession>
<reference evidence="2" key="1">
    <citation type="journal article" date="2019" name="Int. J. Syst. Evol. Microbiol.">
        <title>The Global Catalogue of Microorganisms (GCM) 10K type strain sequencing project: providing services to taxonomists for standard genome sequencing and annotation.</title>
        <authorList>
            <consortium name="The Broad Institute Genomics Platform"/>
            <consortium name="The Broad Institute Genome Sequencing Center for Infectious Disease"/>
            <person name="Wu L."/>
            <person name="Ma J."/>
        </authorList>
    </citation>
    <scope>NUCLEOTIDE SEQUENCE [LARGE SCALE GENOMIC DNA]</scope>
    <source>
        <strain evidence="2">CGMCC 1.10131</strain>
    </source>
</reference>
<evidence type="ECO:0000313" key="2">
    <source>
        <dbReference type="Proteomes" id="UP000651977"/>
    </source>
</evidence>
<protein>
    <recommendedName>
        <fullName evidence="3">Solute-binding protein family 3/N-terminal domain-containing protein</fullName>
    </recommendedName>
</protein>
<keyword evidence="2" id="KW-1185">Reference proteome</keyword>
<sequence length="284" mass="31927">MNSWRACLACYQAQFKLAQPAKRKQGVCHRLTQTLCSTTPGKPLELLLALLLLIASTQASAAKLVMNFFIEPPFVTHGDEDLTGLHIDIFKQLQLQQKNLAIKVQLIPLKRAYLLSAQLPNNCVFGIERTPARETDFVWVSPLYTSRYALYQRPQANQNLNQLKQLTIGSYLGSGVAEYLETAGYSVDLAKTNLNSAKKLQRKRIQAWASDVLSAAYIFQHHSLNINPKGLPFYSTKRAIACNKNTSLEALINLHQGLDQLHQSGKIEAILNRYEQQYQVDLGQ</sequence>